<gene>
    <name evidence="1" type="ordered locus">MTR_5g096730</name>
</gene>
<sequence>MLVFRTLSSSRANSSPPTLELTWKNNQMDIRMDARYKGVISTCPKLIASLLTILLARSKRNLLVLKRLSISLGNAEITPNSNVGSEELARELERVPKQALKKLPTQSPPAIMCRKALLLTMPY</sequence>
<evidence type="ECO:0000313" key="2">
    <source>
        <dbReference type="EnsemblPlants" id="AET00860"/>
    </source>
</evidence>
<dbReference type="HOGENOM" id="CLU_2018639_0_0_1"/>
<name>G7K4U0_MEDTR</name>
<dbReference type="Proteomes" id="UP000002051">
    <property type="component" value="Chromosome 5"/>
</dbReference>
<dbReference type="EMBL" id="CM001221">
    <property type="protein sequence ID" value="AET00860.1"/>
    <property type="molecule type" value="Genomic_DNA"/>
</dbReference>
<dbReference type="PaxDb" id="3880-AET00860"/>
<reference evidence="1 3" key="1">
    <citation type="journal article" date="2011" name="Nature">
        <title>The Medicago genome provides insight into the evolution of rhizobial symbioses.</title>
        <authorList>
            <person name="Young N.D."/>
            <person name="Debelle F."/>
            <person name="Oldroyd G.E."/>
            <person name="Geurts R."/>
            <person name="Cannon S.B."/>
            <person name="Udvardi M.K."/>
            <person name="Benedito V.A."/>
            <person name="Mayer K.F."/>
            <person name="Gouzy J."/>
            <person name="Schoof H."/>
            <person name="Van de Peer Y."/>
            <person name="Proost S."/>
            <person name="Cook D.R."/>
            <person name="Meyers B.C."/>
            <person name="Spannagl M."/>
            <person name="Cheung F."/>
            <person name="De Mita S."/>
            <person name="Krishnakumar V."/>
            <person name="Gundlach H."/>
            <person name="Zhou S."/>
            <person name="Mudge J."/>
            <person name="Bharti A.K."/>
            <person name="Murray J.D."/>
            <person name="Naoumkina M.A."/>
            <person name="Rosen B."/>
            <person name="Silverstein K.A."/>
            <person name="Tang H."/>
            <person name="Rombauts S."/>
            <person name="Zhao P.X."/>
            <person name="Zhou P."/>
            <person name="Barbe V."/>
            <person name="Bardou P."/>
            <person name="Bechner M."/>
            <person name="Bellec A."/>
            <person name="Berger A."/>
            <person name="Berges H."/>
            <person name="Bidwell S."/>
            <person name="Bisseling T."/>
            <person name="Choisne N."/>
            <person name="Couloux A."/>
            <person name="Denny R."/>
            <person name="Deshpande S."/>
            <person name="Dai X."/>
            <person name="Doyle J.J."/>
            <person name="Dudez A.M."/>
            <person name="Farmer A.D."/>
            <person name="Fouteau S."/>
            <person name="Franken C."/>
            <person name="Gibelin C."/>
            <person name="Gish J."/>
            <person name="Goldstein S."/>
            <person name="Gonzalez A.J."/>
            <person name="Green P.J."/>
            <person name="Hallab A."/>
            <person name="Hartog M."/>
            <person name="Hua A."/>
            <person name="Humphray S.J."/>
            <person name="Jeong D.H."/>
            <person name="Jing Y."/>
            <person name="Jocker A."/>
            <person name="Kenton S.M."/>
            <person name="Kim D.J."/>
            <person name="Klee K."/>
            <person name="Lai H."/>
            <person name="Lang C."/>
            <person name="Lin S."/>
            <person name="Macmil S.L."/>
            <person name="Magdelenat G."/>
            <person name="Matthews L."/>
            <person name="McCorrison J."/>
            <person name="Monaghan E.L."/>
            <person name="Mun J.H."/>
            <person name="Najar F.Z."/>
            <person name="Nicholson C."/>
            <person name="Noirot C."/>
            <person name="O'Bleness M."/>
            <person name="Paule C.R."/>
            <person name="Poulain J."/>
            <person name="Prion F."/>
            <person name="Qin B."/>
            <person name="Qu C."/>
            <person name="Retzel E.F."/>
            <person name="Riddle C."/>
            <person name="Sallet E."/>
            <person name="Samain S."/>
            <person name="Samson N."/>
            <person name="Sanders I."/>
            <person name="Saurat O."/>
            <person name="Scarpelli C."/>
            <person name="Schiex T."/>
            <person name="Segurens B."/>
            <person name="Severin A.J."/>
            <person name="Sherrier D.J."/>
            <person name="Shi R."/>
            <person name="Sims S."/>
            <person name="Singer S.R."/>
            <person name="Sinharoy S."/>
            <person name="Sterck L."/>
            <person name="Viollet A."/>
            <person name="Wang B.B."/>
            <person name="Wang K."/>
            <person name="Wang M."/>
            <person name="Wang X."/>
            <person name="Warfsmann J."/>
            <person name="Weissenbach J."/>
            <person name="White D.D."/>
            <person name="White J.D."/>
            <person name="Wiley G.B."/>
            <person name="Wincker P."/>
            <person name="Xing Y."/>
            <person name="Yang L."/>
            <person name="Yao Z."/>
            <person name="Ying F."/>
            <person name="Zhai J."/>
            <person name="Zhou L."/>
            <person name="Zuber A."/>
            <person name="Denarie J."/>
            <person name="Dixon R.A."/>
            <person name="May G.D."/>
            <person name="Schwartz D.C."/>
            <person name="Rogers J."/>
            <person name="Quetier F."/>
            <person name="Town C.D."/>
            <person name="Roe B.A."/>
        </authorList>
    </citation>
    <scope>NUCLEOTIDE SEQUENCE [LARGE SCALE GENOMIC DNA]</scope>
    <source>
        <strain evidence="1">A17</strain>
        <strain evidence="2 3">cv. Jemalong A17</strain>
    </source>
</reference>
<keyword evidence="3" id="KW-1185">Reference proteome</keyword>
<protein>
    <submittedName>
        <fullName evidence="1 2">Uncharacterized protein</fullName>
    </submittedName>
</protein>
<evidence type="ECO:0000313" key="3">
    <source>
        <dbReference type="Proteomes" id="UP000002051"/>
    </source>
</evidence>
<evidence type="ECO:0000313" key="1">
    <source>
        <dbReference type="EMBL" id="AET00860.1"/>
    </source>
</evidence>
<accession>G7K4U0</accession>
<organism evidence="1 3">
    <name type="scientific">Medicago truncatula</name>
    <name type="common">Barrel medic</name>
    <name type="synonym">Medicago tribuloides</name>
    <dbReference type="NCBI Taxonomy" id="3880"/>
    <lineage>
        <taxon>Eukaryota</taxon>
        <taxon>Viridiplantae</taxon>
        <taxon>Streptophyta</taxon>
        <taxon>Embryophyta</taxon>
        <taxon>Tracheophyta</taxon>
        <taxon>Spermatophyta</taxon>
        <taxon>Magnoliopsida</taxon>
        <taxon>eudicotyledons</taxon>
        <taxon>Gunneridae</taxon>
        <taxon>Pentapetalae</taxon>
        <taxon>rosids</taxon>
        <taxon>fabids</taxon>
        <taxon>Fabales</taxon>
        <taxon>Fabaceae</taxon>
        <taxon>Papilionoideae</taxon>
        <taxon>50 kb inversion clade</taxon>
        <taxon>NPAAA clade</taxon>
        <taxon>Hologalegina</taxon>
        <taxon>IRL clade</taxon>
        <taxon>Trifolieae</taxon>
        <taxon>Medicago</taxon>
    </lineage>
</organism>
<reference evidence="2" key="3">
    <citation type="submission" date="2015-04" db="UniProtKB">
        <authorList>
            <consortium name="EnsemblPlants"/>
        </authorList>
    </citation>
    <scope>IDENTIFICATION</scope>
    <source>
        <strain evidence="2">cv. Jemalong A17</strain>
    </source>
</reference>
<proteinExistence type="predicted"/>
<dbReference type="EnsemblPlants" id="AET00860">
    <property type="protein sequence ID" value="AET00860"/>
    <property type="gene ID" value="MTR_5g096730"/>
</dbReference>
<reference evidence="1 3" key="2">
    <citation type="journal article" date="2014" name="BMC Genomics">
        <title>An improved genome release (version Mt4.0) for the model legume Medicago truncatula.</title>
        <authorList>
            <person name="Tang H."/>
            <person name="Krishnakumar V."/>
            <person name="Bidwell S."/>
            <person name="Rosen B."/>
            <person name="Chan A."/>
            <person name="Zhou S."/>
            <person name="Gentzbittel L."/>
            <person name="Childs K.L."/>
            <person name="Yandell M."/>
            <person name="Gundlach H."/>
            <person name="Mayer K.F."/>
            <person name="Schwartz D.C."/>
            <person name="Town C.D."/>
        </authorList>
    </citation>
    <scope>GENOME REANNOTATION</scope>
    <source>
        <strain evidence="2 3">cv. Jemalong A17</strain>
    </source>
</reference>
<dbReference type="AlphaFoldDB" id="G7K4U0"/>